<evidence type="ECO:0000256" key="1">
    <source>
        <dbReference type="SAM" id="Phobius"/>
    </source>
</evidence>
<protein>
    <recommendedName>
        <fullName evidence="4">YccF domain-containing protein</fullName>
    </recommendedName>
</protein>
<reference evidence="2 3" key="1">
    <citation type="submission" date="2015-07" db="EMBL/GenBank/DDBJ databases">
        <title>Draft genome of Bellilinea caldifistulae DSM 17877.</title>
        <authorList>
            <person name="Hemp J."/>
            <person name="Ward L.M."/>
            <person name="Pace L.A."/>
            <person name="Fischer W.W."/>
        </authorList>
    </citation>
    <scope>NUCLEOTIDE SEQUENCE [LARGE SCALE GENOMIC DNA]</scope>
    <source>
        <strain evidence="2 3">GOMI-1</strain>
    </source>
</reference>
<feature type="transmembrane region" description="Helical" evidence="1">
    <location>
        <begin position="26"/>
        <end position="59"/>
    </location>
</feature>
<dbReference type="STRING" id="360411.AC812_03370"/>
<dbReference type="Proteomes" id="UP000050514">
    <property type="component" value="Unassembled WGS sequence"/>
</dbReference>
<keyword evidence="1" id="KW-0812">Transmembrane</keyword>
<organism evidence="2 3">
    <name type="scientific">Bellilinea caldifistulae</name>
    <dbReference type="NCBI Taxonomy" id="360411"/>
    <lineage>
        <taxon>Bacteria</taxon>
        <taxon>Bacillati</taxon>
        <taxon>Chloroflexota</taxon>
        <taxon>Anaerolineae</taxon>
        <taxon>Anaerolineales</taxon>
        <taxon>Anaerolineaceae</taxon>
        <taxon>Bellilinea</taxon>
    </lineage>
</organism>
<dbReference type="RefSeq" id="WP_061913631.1">
    <property type="nucleotide sequence ID" value="NZ_DF967971.1"/>
</dbReference>
<dbReference type="AlphaFoldDB" id="A0A0P6X3Q1"/>
<accession>A0A0P6X3Q1</accession>
<sequence length="149" mass="16713">MTQSTPTPVIVQPQEQGPGCLIRILYFLLVGLWLGGIVTVVAWVLNVTIIGLPLGLWLLNRLPQIMTLKPVKRQARVMVVDGKVIYRESSLPQPPFLLRALYFVLVGWWFSALWLALAWLLTGVSLGLGLPLAFWMFDQTPAITTLARY</sequence>
<evidence type="ECO:0000313" key="3">
    <source>
        <dbReference type="Proteomes" id="UP000050514"/>
    </source>
</evidence>
<proteinExistence type="predicted"/>
<dbReference type="OrthoDB" id="9790567at2"/>
<dbReference type="EMBL" id="LGHJ01000009">
    <property type="protein sequence ID" value="KPL77585.1"/>
    <property type="molecule type" value="Genomic_DNA"/>
</dbReference>
<gene>
    <name evidence="2" type="ORF">AC812_03370</name>
</gene>
<feature type="transmembrane region" description="Helical" evidence="1">
    <location>
        <begin position="96"/>
        <end position="121"/>
    </location>
</feature>
<name>A0A0P6X3Q1_9CHLR</name>
<keyword evidence="1" id="KW-0472">Membrane</keyword>
<keyword evidence="3" id="KW-1185">Reference proteome</keyword>
<comment type="caution">
    <text evidence="2">The sequence shown here is derived from an EMBL/GenBank/DDBJ whole genome shotgun (WGS) entry which is preliminary data.</text>
</comment>
<evidence type="ECO:0008006" key="4">
    <source>
        <dbReference type="Google" id="ProtNLM"/>
    </source>
</evidence>
<evidence type="ECO:0000313" key="2">
    <source>
        <dbReference type="EMBL" id="KPL77585.1"/>
    </source>
</evidence>
<keyword evidence="1" id="KW-1133">Transmembrane helix</keyword>